<keyword evidence="2" id="KW-0808">Transferase</keyword>
<gene>
    <name evidence="4" type="ORF">NE237_027480</name>
</gene>
<name>A0A9Q0GQ78_9MAGN</name>
<comment type="similarity">
    <text evidence="1">Belongs to the CFA/CMAS family.</text>
</comment>
<sequence length="207" mass="24596">MLASLERNLMPDVVVRRLRRLLLASQKPKSQHYELPTSSFKLVLGKNLKCSCCYFIGKSNNLEEAEQAMLELYCERAQIKDGQTILDIGWNCSCRMLRSLLGLARMEASFDRVLSIEMFEHMKNYQELLKKVSKWMKQDSLLFVHYFCYKAFAYHFEHDFLNPIMESTYGKDSVVKWISYWRTFFISVAELFGYNNREEWMVAHFLF</sequence>
<keyword evidence="2" id="KW-0489">Methyltransferase</keyword>
<evidence type="ECO:0000256" key="3">
    <source>
        <dbReference type="ARBA" id="ARBA00022691"/>
    </source>
</evidence>
<keyword evidence="5" id="KW-1185">Reference proteome</keyword>
<dbReference type="PANTHER" id="PTHR43832:SF1">
    <property type="entry name" value="S-ADENOSYL-L-METHIONINE-DEPENDENT METHYLTRANSFERASES SUPERFAMILY PROTEIN"/>
    <property type="match status" value="1"/>
</dbReference>
<evidence type="ECO:0000313" key="4">
    <source>
        <dbReference type="EMBL" id="KAJ4950648.1"/>
    </source>
</evidence>
<dbReference type="GO" id="GO:0008168">
    <property type="term" value="F:methyltransferase activity"/>
    <property type="evidence" value="ECO:0007669"/>
    <property type="project" value="UniProtKB-KW"/>
</dbReference>
<dbReference type="EMBL" id="JAMYWD010000012">
    <property type="protein sequence ID" value="KAJ4950648.1"/>
    <property type="molecule type" value="Genomic_DNA"/>
</dbReference>
<dbReference type="SUPFAM" id="SSF53335">
    <property type="entry name" value="S-adenosyl-L-methionine-dependent methyltransferases"/>
    <property type="match status" value="1"/>
</dbReference>
<dbReference type="Proteomes" id="UP001141806">
    <property type="component" value="Unassembled WGS sequence"/>
</dbReference>
<evidence type="ECO:0000313" key="5">
    <source>
        <dbReference type="Proteomes" id="UP001141806"/>
    </source>
</evidence>
<dbReference type="PANTHER" id="PTHR43832">
    <property type="match status" value="1"/>
</dbReference>
<dbReference type="GO" id="GO:0032259">
    <property type="term" value="P:methylation"/>
    <property type="evidence" value="ECO:0007669"/>
    <property type="project" value="UniProtKB-KW"/>
</dbReference>
<dbReference type="Pfam" id="PF02353">
    <property type="entry name" value="CMAS"/>
    <property type="match status" value="1"/>
</dbReference>
<dbReference type="Gene3D" id="3.40.50.150">
    <property type="entry name" value="Vaccinia Virus protein VP39"/>
    <property type="match status" value="2"/>
</dbReference>
<evidence type="ECO:0000256" key="2">
    <source>
        <dbReference type="ARBA" id="ARBA00022603"/>
    </source>
</evidence>
<keyword evidence="3" id="KW-0949">S-adenosyl-L-methionine</keyword>
<reference evidence="4" key="1">
    <citation type="journal article" date="2023" name="Plant J.">
        <title>The genome of the king protea, Protea cynaroides.</title>
        <authorList>
            <person name="Chang J."/>
            <person name="Duong T.A."/>
            <person name="Schoeman C."/>
            <person name="Ma X."/>
            <person name="Roodt D."/>
            <person name="Barker N."/>
            <person name="Li Z."/>
            <person name="Van de Peer Y."/>
            <person name="Mizrachi E."/>
        </authorList>
    </citation>
    <scope>NUCLEOTIDE SEQUENCE</scope>
    <source>
        <tissue evidence="4">Young leaves</tissue>
    </source>
</reference>
<protein>
    <submittedName>
        <fullName evidence="4">Uncharacterized protein</fullName>
    </submittedName>
</protein>
<dbReference type="AlphaFoldDB" id="A0A9Q0GQ78"/>
<evidence type="ECO:0000256" key="1">
    <source>
        <dbReference type="ARBA" id="ARBA00010815"/>
    </source>
</evidence>
<proteinExistence type="inferred from homology"/>
<accession>A0A9Q0GQ78</accession>
<comment type="caution">
    <text evidence="4">The sequence shown here is derived from an EMBL/GenBank/DDBJ whole genome shotgun (WGS) entry which is preliminary data.</text>
</comment>
<organism evidence="4 5">
    <name type="scientific">Protea cynaroides</name>
    <dbReference type="NCBI Taxonomy" id="273540"/>
    <lineage>
        <taxon>Eukaryota</taxon>
        <taxon>Viridiplantae</taxon>
        <taxon>Streptophyta</taxon>
        <taxon>Embryophyta</taxon>
        <taxon>Tracheophyta</taxon>
        <taxon>Spermatophyta</taxon>
        <taxon>Magnoliopsida</taxon>
        <taxon>Proteales</taxon>
        <taxon>Proteaceae</taxon>
        <taxon>Protea</taxon>
    </lineage>
</organism>
<dbReference type="OrthoDB" id="506498at2759"/>
<dbReference type="InterPro" id="IPR029063">
    <property type="entry name" value="SAM-dependent_MTases_sf"/>
</dbReference>